<name>A0A426X8S0_ENSVE</name>
<accession>A0A426X8S0</accession>
<reference evidence="1 2" key="1">
    <citation type="journal article" date="2014" name="Agronomy (Basel)">
        <title>A Draft Genome Sequence for Ensete ventricosum, the Drought-Tolerant Tree Against Hunger.</title>
        <authorList>
            <person name="Harrison J."/>
            <person name="Moore K.A."/>
            <person name="Paszkiewicz K."/>
            <person name="Jones T."/>
            <person name="Grant M."/>
            <person name="Ambacheew D."/>
            <person name="Muzemil S."/>
            <person name="Studholme D.J."/>
        </authorList>
    </citation>
    <scope>NUCLEOTIDE SEQUENCE [LARGE SCALE GENOMIC DNA]</scope>
</reference>
<protein>
    <submittedName>
        <fullName evidence="1">Uncharacterized protein</fullName>
    </submittedName>
</protein>
<dbReference type="Proteomes" id="UP000287651">
    <property type="component" value="Unassembled WGS sequence"/>
</dbReference>
<proteinExistence type="predicted"/>
<sequence>MEIVLVGDRGTGSKQWCTNSSKVRGLQELLGDGLSYSYASSRCNLRVGMIRAAGELDYFSAHICLREPDKSEDKAEGGTSVESSIPCFHGGRALVVKGAEEVENAKANSKYQDMAEGQRNFIRPVSMNLSSR</sequence>
<comment type="caution">
    <text evidence="1">The sequence shown here is derived from an EMBL/GenBank/DDBJ whole genome shotgun (WGS) entry which is preliminary data.</text>
</comment>
<evidence type="ECO:0000313" key="1">
    <source>
        <dbReference type="EMBL" id="RRT35830.1"/>
    </source>
</evidence>
<gene>
    <name evidence="1" type="ORF">B296_00025956</name>
</gene>
<dbReference type="EMBL" id="AMZH03024462">
    <property type="protein sequence ID" value="RRT35830.1"/>
    <property type="molecule type" value="Genomic_DNA"/>
</dbReference>
<organism evidence="1 2">
    <name type="scientific">Ensete ventricosum</name>
    <name type="common">Abyssinian banana</name>
    <name type="synonym">Musa ensete</name>
    <dbReference type="NCBI Taxonomy" id="4639"/>
    <lineage>
        <taxon>Eukaryota</taxon>
        <taxon>Viridiplantae</taxon>
        <taxon>Streptophyta</taxon>
        <taxon>Embryophyta</taxon>
        <taxon>Tracheophyta</taxon>
        <taxon>Spermatophyta</taxon>
        <taxon>Magnoliopsida</taxon>
        <taxon>Liliopsida</taxon>
        <taxon>Zingiberales</taxon>
        <taxon>Musaceae</taxon>
        <taxon>Ensete</taxon>
    </lineage>
</organism>
<evidence type="ECO:0000313" key="2">
    <source>
        <dbReference type="Proteomes" id="UP000287651"/>
    </source>
</evidence>
<dbReference type="AlphaFoldDB" id="A0A426X8S0"/>